<comment type="catalytic activity">
    <reaction evidence="4 5">
        <text>L-cysteine + L-glutamate + ATP = gamma-L-glutamyl-L-cysteine + ADP + phosphate + H(+)</text>
        <dbReference type="Rhea" id="RHEA:13285"/>
        <dbReference type="ChEBI" id="CHEBI:15378"/>
        <dbReference type="ChEBI" id="CHEBI:29985"/>
        <dbReference type="ChEBI" id="CHEBI:30616"/>
        <dbReference type="ChEBI" id="CHEBI:35235"/>
        <dbReference type="ChEBI" id="CHEBI:43474"/>
        <dbReference type="ChEBI" id="CHEBI:58173"/>
        <dbReference type="ChEBI" id="CHEBI:456216"/>
        <dbReference type="EC" id="6.3.2.2"/>
    </reaction>
</comment>
<dbReference type="GO" id="GO:0042398">
    <property type="term" value="P:modified amino acid biosynthetic process"/>
    <property type="evidence" value="ECO:0007669"/>
    <property type="project" value="InterPro"/>
</dbReference>
<dbReference type="GO" id="GO:0004357">
    <property type="term" value="F:glutamate-cysteine ligase activity"/>
    <property type="evidence" value="ECO:0007669"/>
    <property type="project" value="UniProtKB-EC"/>
</dbReference>
<reference evidence="6 7" key="1">
    <citation type="journal article" date="2009" name="Stand. Genomic Sci.">
        <title>Complete genome sequence of Catenulispora acidiphila type strain (ID 139908).</title>
        <authorList>
            <person name="Copeland A."/>
            <person name="Lapidus A."/>
            <person name="Glavina Del Rio T."/>
            <person name="Nolan M."/>
            <person name="Lucas S."/>
            <person name="Chen F."/>
            <person name="Tice H."/>
            <person name="Cheng J.F."/>
            <person name="Bruce D."/>
            <person name="Goodwin L."/>
            <person name="Pitluck S."/>
            <person name="Mikhailova N."/>
            <person name="Pati A."/>
            <person name="Ivanova N."/>
            <person name="Mavromatis K."/>
            <person name="Chen A."/>
            <person name="Palaniappan K."/>
            <person name="Chain P."/>
            <person name="Land M."/>
            <person name="Hauser L."/>
            <person name="Chang Y.J."/>
            <person name="Jeffries C.D."/>
            <person name="Chertkov O."/>
            <person name="Brettin T."/>
            <person name="Detter J.C."/>
            <person name="Han C."/>
            <person name="Ali Z."/>
            <person name="Tindall B.J."/>
            <person name="Goker M."/>
            <person name="Bristow J."/>
            <person name="Eisen J.A."/>
            <person name="Markowitz V."/>
            <person name="Hugenholtz P."/>
            <person name="Kyrpides N.C."/>
            <person name="Klenk H.P."/>
        </authorList>
    </citation>
    <scope>NUCLEOTIDE SEQUENCE [LARGE SCALE GENOMIC DNA]</scope>
    <source>
        <strain evidence="7">DSM 44928 / JCM 14897 / NBRC 102108 / NRRL B-24433 / ID139908</strain>
    </source>
</reference>
<sequence>MASSVEQIRDVLTLGLEEEFVLVDGREPVTVPRAEAVLARIGGRLDGRMHRELFQTQIETNTLPRVTAAELRADLAETRGAAIEAAAGLDTRLVASGAGVLSRRPLPVTQSPRYLEIARRFPDVLAEFESEPSGCHIHLGTLDRDRAVLLGTRLRPWMPLLQSLAGNSPFAAGRDRGCASWRYFEFQHWPSAGPAPSLTGGGYERAVRRLMESGTVMDRKMIYWFTRPSERWPTLEIRVADVNPDLNVPVLLALLVRGLAATILAALQADQPVPGTDEHRLIEDHRLAARFGLAAEGLDPVSGTLASAEERAASLLEFSRPGLEPGGDLETAALLLAEVRATGGGAAQQRADFQVRGSLSDVVDGLVKRTAV</sequence>
<dbReference type="InterPro" id="IPR014746">
    <property type="entry name" value="Gln_synth/guanido_kin_cat_dom"/>
</dbReference>
<keyword evidence="1 5" id="KW-0436">Ligase</keyword>
<dbReference type="InterPro" id="IPR011793">
    <property type="entry name" value="YbdK"/>
</dbReference>
<keyword evidence="2 5" id="KW-0547">Nucleotide-binding</keyword>
<protein>
    <recommendedName>
        <fullName evidence="5">Putative glutamate--cysteine ligase 2</fullName>
        <ecNumber evidence="5">6.3.2.2</ecNumber>
    </recommendedName>
    <alternativeName>
        <fullName evidence="5">Gamma-glutamylcysteine synthetase 2</fullName>
        <shortName evidence="5">GCS 2</shortName>
        <shortName evidence="5">Gamma-GCS 2</shortName>
    </alternativeName>
</protein>
<evidence type="ECO:0000256" key="4">
    <source>
        <dbReference type="ARBA" id="ARBA00048819"/>
    </source>
</evidence>
<dbReference type="OrthoDB" id="9803842at2"/>
<dbReference type="STRING" id="479433.Caci_6588"/>
<dbReference type="eggNOG" id="COG2170">
    <property type="taxonomic scope" value="Bacteria"/>
</dbReference>
<dbReference type="InterPro" id="IPR050141">
    <property type="entry name" value="GCL_type2/YbdK_subfam"/>
</dbReference>
<keyword evidence="7" id="KW-1185">Reference proteome</keyword>
<dbReference type="InParanoid" id="C7PYE4"/>
<comment type="similarity">
    <text evidence="5">Belongs to the glutamate--cysteine ligase type 2 family. YbdK subfamily.</text>
</comment>
<evidence type="ECO:0000313" key="7">
    <source>
        <dbReference type="Proteomes" id="UP000000851"/>
    </source>
</evidence>
<dbReference type="PANTHER" id="PTHR36510:SF1">
    <property type="entry name" value="GLUTAMATE--CYSTEINE LIGASE 2-RELATED"/>
    <property type="match status" value="1"/>
</dbReference>
<dbReference type="EC" id="6.3.2.2" evidence="5"/>
<dbReference type="NCBIfam" id="TIGR02050">
    <property type="entry name" value="gshA_cyan_rel"/>
    <property type="match status" value="1"/>
</dbReference>
<evidence type="ECO:0000256" key="2">
    <source>
        <dbReference type="ARBA" id="ARBA00022741"/>
    </source>
</evidence>
<dbReference type="HOGENOM" id="CLU_044848_0_0_11"/>
<dbReference type="Gene3D" id="3.30.590.20">
    <property type="match status" value="1"/>
</dbReference>
<proteinExistence type="inferred from homology"/>
<evidence type="ECO:0000256" key="1">
    <source>
        <dbReference type="ARBA" id="ARBA00022598"/>
    </source>
</evidence>
<gene>
    <name evidence="6" type="ordered locus">Caci_6588</name>
</gene>
<dbReference type="EMBL" id="CP001700">
    <property type="protein sequence ID" value="ACU75434.1"/>
    <property type="molecule type" value="Genomic_DNA"/>
</dbReference>
<dbReference type="HAMAP" id="MF_01609">
    <property type="entry name" value="Glu_cys_ligase_2"/>
    <property type="match status" value="1"/>
</dbReference>
<evidence type="ECO:0000313" key="6">
    <source>
        <dbReference type="EMBL" id="ACU75434.1"/>
    </source>
</evidence>
<dbReference type="FunCoup" id="C7PYE4">
    <property type="interactions" value="13"/>
</dbReference>
<evidence type="ECO:0000256" key="3">
    <source>
        <dbReference type="ARBA" id="ARBA00022840"/>
    </source>
</evidence>
<dbReference type="GO" id="GO:0005524">
    <property type="term" value="F:ATP binding"/>
    <property type="evidence" value="ECO:0007669"/>
    <property type="project" value="UniProtKB-KW"/>
</dbReference>
<evidence type="ECO:0000256" key="5">
    <source>
        <dbReference type="HAMAP-Rule" id="MF_01609"/>
    </source>
</evidence>
<accession>C7PYE4</accession>
<dbReference type="PANTHER" id="PTHR36510">
    <property type="entry name" value="GLUTAMATE--CYSTEINE LIGASE 2-RELATED"/>
    <property type="match status" value="1"/>
</dbReference>
<dbReference type="AlphaFoldDB" id="C7PYE4"/>
<dbReference type="SUPFAM" id="SSF55931">
    <property type="entry name" value="Glutamine synthetase/guanido kinase"/>
    <property type="match status" value="1"/>
</dbReference>
<dbReference type="RefSeq" id="WP_015795163.1">
    <property type="nucleotide sequence ID" value="NC_013131.1"/>
</dbReference>
<comment type="function">
    <text evidence="5">ATP-dependent carboxylate-amine ligase which exhibits weak glutamate--cysteine ligase activity.</text>
</comment>
<dbReference type="Proteomes" id="UP000000851">
    <property type="component" value="Chromosome"/>
</dbReference>
<organism evidence="6 7">
    <name type="scientific">Catenulispora acidiphila (strain DSM 44928 / JCM 14897 / NBRC 102108 / NRRL B-24433 / ID139908)</name>
    <dbReference type="NCBI Taxonomy" id="479433"/>
    <lineage>
        <taxon>Bacteria</taxon>
        <taxon>Bacillati</taxon>
        <taxon>Actinomycetota</taxon>
        <taxon>Actinomycetes</taxon>
        <taxon>Catenulisporales</taxon>
        <taxon>Catenulisporaceae</taxon>
        <taxon>Catenulispora</taxon>
    </lineage>
</organism>
<dbReference type="KEGG" id="cai:Caci_6588"/>
<dbReference type="Pfam" id="PF04107">
    <property type="entry name" value="GCS2"/>
    <property type="match status" value="1"/>
</dbReference>
<name>C7PYE4_CATAD</name>
<dbReference type="InterPro" id="IPR006336">
    <property type="entry name" value="GCS2"/>
</dbReference>
<keyword evidence="3 5" id="KW-0067">ATP-binding</keyword>